<dbReference type="AlphaFoldDB" id="A0A6B3LWA1"/>
<reference evidence="1 2" key="1">
    <citation type="submission" date="2020-02" db="EMBL/GenBank/DDBJ databases">
        <authorList>
            <person name="Kim M.K."/>
        </authorList>
    </citation>
    <scope>NUCLEOTIDE SEQUENCE [LARGE SCALE GENOMIC DNA]</scope>
    <source>
        <strain evidence="1 2">BT327</strain>
    </source>
</reference>
<dbReference type="RefSeq" id="WP_163916232.1">
    <property type="nucleotide sequence ID" value="NZ_JAAGWD010000008.1"/>
</dbReference>
<keyword evidence="2" id="KW-1185">Reference proteome</keyword>
<gene>
    <name evidence="1" type="ORF">GXP69_16160</name>
</gene>
<sequence length="187" mass="21151">MRRAFNTVLTLLAGSIFLFSCKDCDDPQVTDVTKEDMAWLVYNTTTRATFVNEKQENVLYKFSGGAIQNVPGEGYSINDECIDKLDAQAFAMLQDTTKKNLGLVTYILKRPTQLEVRVGVENRGDWPINVGNPTFANHEVGGYLYNEVYEVLQDSTKPSDVKRVLYNPTHGILYVGFYNGKFLELTR</sequence>
<proteinExistence type="predicted"/>
<evidence type="ECO:0000313" key="1">
    <source>
        <dbReference type="EMBL" id="NEM99235.1"/>
    </source>
</evidence>
<dbReference type="Proteomes" id="UP000474777">
    <property type="component" value="Unassembled WGS sequence"/>
</dbReference>
<dbReference type="PROSITE" id="PS51257">
    <property type="entry name" value="PROKAR_LIPOPROTEIN"/>
    <property type="match status" value="1"/>
</dbReference>
<dbReference type="EMBL" id="JAAGWD010000008">
    <property type="protein sequence ID" value="NEM99235.1"/>
    <property type="molecule type" value="Genomic_DNA"/>
</dbReference>
<name>A0A6B3LWA1_9BACT</name>
<protein>
    <submittedName>
        <fullName evidence="1">Uncharacterized protein</fullName>
    </submittedName>
</protein>
<comment type="caution">
    <text evidence="1">The sequence shown here is derived from an EMBL/GenBank/DDBJ whole genome shotgun (WGS) entry which is preliminary data.</text>
</comment>
<evidence type="ECO:0000313" key="2">
    <source>
        <dbReference type="Proteomes" id="UP000474777"/>
    </source>
</evidence>
<organism evidence="1 2">
    <name type="scientific">Pontibacter burrus</name>
    <dbReference type="NCBI Taxonomy" id="2704466"/>
    <lineage>
        <taxon>Bacteria</taxon>
        <taxon>Pseudomonadati</taxon>
        <taxon>Bacteroidota</taxon>
        <taxon>Cytophagia</taxon>
        <taxon>Cytophagales</taxon>
        <taxon>Hymenobacteraceae</taxon>
        <taxon>Pontibacter</taxon>
    </lineage>
</organism>
<accession>A0A6B3LWA1</accession>